<dbReference type="InterPro" id="IPR036388">
    <property type="entry name" value="WH-like_DNA-bd_sf"/>
</dbReference>
<gene>
    <name evidence="1" type="ORF">H9L14_00215</name>
</gene>
<dbReference type="SUPFAM" id="SSF46785">
    <property type="entry name" value="Winged helix' DNA-binding domain"/>
    <property type="match status" value="1"/>
</dbReference>
<evidence type="ECO:0000313" key="1">
    <source>
        <dbReference type="EMBL" id="QNP45799.1"/>
    </source>
</evidence>
<accession>A0ABX6T7H1</accession>
<keyword evidence="2" id="KW-1185">Reference proteome</keyword>
<sequence>MRNVLRARAARAEFFSGHLFADPAWDMLLSLYSAELEQKRVSVSSLSLASGVPATTALRWISALQKNGLIVRQPDQFDGRRIFVALSSEGSRAVRAYFNSLPAALYPFSA</sequence>
<evidence type="ECO:0000313" key="2">
    <source>
        <dbReference type="Proteomes" id="UP000516105"/>
    </source>
</evidence>
<dbReference type="RefSeq" id="WP_187708752.1">
    <property type="nucleotide sequence ID" value="NZ_CP060782.1"/>
</dbReference>
<dbReference type="Proteomes" id="UP000516105">
    <property type="component" value="Chromosome"/>
</dbReference>
<dbReference type="Gene3D" id="1.10.10.10">
    <property type="entry name" value="Winged helix-like DNA-binding domain superfamily/Winged helix DNA-binding domain"/>
    <property type="match status" value="1"/>
</dbReference>
<organism evidence="1 2">
    <name type="scientific">Sphingomonas sediminicola</name>
    <dbReference type="NCBI Taxonomy" id="386874"/>
    <lineage>
        <taxon>Bacteria</taxon>
        <taxon>Pseudomonadati</taxon>
        <taxon>Pseudomonadota</taxon>
        <taxon>Alphaproteobacteria</taxon>
        <taxon>Sphingomonadales</taxon>
        <taxon>Sphingomonadaceae</taxon>
        <taxon>Sphingomonas</taxon>
    </lineage>
</organism>
<proteinExistence type="predicted"/>
<reference evidence="1 2" key="1">
    <citation type="submission" date="2020-08" db="EMBL/GenBank/DDBJ databases">
        <title>Genome sequence of Sphingomonas sediminicola KACC 15039T.</title>
        <authorList>
            <person name="Hyun D.-W."/>
            <person name="Bae J.-W."/>
        </authorList>
    </citation>
    <scope>NUCLEOTIDE SEQUENCE [LARGE SCALE GENOMIC DNA]</scope>
    <source>
        <strain evidence="1 2">KACC 15039</strain>
    </source>
</reference>
<dbReference type="InterPro" id="IPR036390">
    <property type="entry name" value="WH_DNA-bd_sf"/>
</dbReference>
<name>A0ABX6T7H1_9SPHN</name>
<protein>
    <submittedName>
        <fullName evidence="1">MarR family transcriptional regulator</fullName>
    </submittedName>
</protein>
<dbReference type="EMBL" id="CP060782">
    <property type="protein sequence ID" value="QNP45799.1"/>
    <property type="molecule type" value="Genomic_DNA"/>
</dbReference>